<keyword evidence="4" id="KW-0858">Xylan degradation</keyword>
<evidence type="ECO:0000256" key="4">
    <source>
        <dbReference type="ARBA" id="ARBA00022651"/>
    </source>
</evidence>
<feature type="chain" id="PRO_5038535022" description="feruloyl esterase" evidence="10">
    <location>
        <begin position="22"/>
        <end position="219"/>
    </location>
</feature>
<protein>
    <recommendedName>
        <fullName evidence="2">feruloyl esterase</fullName>
        <ecNumber evidence="2">3.1.1.73</ecNumber>
    </recommendedName>
</protein>
<evidence type="ECO:0000256" key="6">
    <source>
        <dbReference type="ARBA" id="ARBA00022801"/>
    </source>
</evidence>
<evidence type="ECO:0000256" key="1">
    <source>
        <dbReference type="ARBA" id="ARBA00004613"/>
    </source>
</evidence>
<keyword evidence="3" id="KW-0964">Secreted</keyword>
<evidence type="ECO:0000256" key="5">
    <source>
        <dbReference type="ARBA" id="ARBA00022729"/>
    </source>
</evidence>
<evidence type="ECO:0000256" key="3">
    <source>
        <dbReference type="ARBA" id="ARBA00022525"/>
    </source>
</evidence>
<evidence type="ECO:0000256" key="2">
    <source>
        <dbReference type="ARBA" id="ARBA00013091"/>
    </source>
</evidence>
<dbReference type="PANTHER" id="PTHR38050:SF2">
    <property type="entry name" value="FERULOYL ESTERASE C-RELATED"/>
    <property type="match status" value="1"/>
</dbReference>
<keyword evidence="8" id="KW-0624">Polysaccharide degradation</keyword>
<keyword evidence="6" id="KW-0378">Hydrolase</keyword>
<name>A0A8H4Q2G5_9HYPO</name>
<dbReference type="Pfam" id="PF00756">
    <property type="entry name" value="Esterase"/>
    <property type="match status" value="1"/>
</dbReference>
<keyword evidence="12" id="KW-1185">Reference proteome</keyword>
<organism evidence="11 12">
    <name type="scientific">Ophiocordyceps camponoti-floridani</name>
    <dbReference type="NCBI Taxonomy" id="2030778"/>
    <lineage>
        <taxon>Eukaryota</taxon>
        <taxon>Fungi</taxon>
        <taxon>Dikarya</taxon>
        <taxon>Ascomycota</taxon>
        <taxon>Pezizomycotina</taxon>
        <taxon>Sordariomycetes</taxon>
        <taxon>Hypocreomycetidae</taxon>
        <taxon>Hypocreales</taxon>
        <taxon>Ophiocordycipitaceae</taxon>
        <taxon>Ophiocordyceps</taxon>
    </lineage>
</organism>
<dbReference type="GO" id="GO:0045493">
    <property type="term" value="P:xylan catabolic process"/>
    <property type="evidence" value="ECO:0007669"/>
    <property type="project" value="UniProtKB-KW"/>
</dbReference>
<sequence length="219" mass="23232">MARHVYSLIPLVLAYLAMASGESTSSGCGHYHDFAGTSRNFTIHSGGRTRMYLVHLPSSYRAGQTMPLMLAFHGAGGEPTEFERVTRLSDENINPGVITVYPAGVKGSWEGPSYATPGVDDKAFTAELVDELKKTYCVDDARIYAVGKSNGGGFVNTLACSPVSGNFAAVAIVAGAMYDRANASADESCRPGRLPLPLLDIHATGDKTIPYHGAVTLSR</sequence>
<evidence type="ECO:0000256" key="8">
    <source>
        <dbReference type="ARBA" id="ARBA00023326"/>
    </source>
</evidence>
<feature type="signal peptide" evidence="10">
    <location>
        <begin position="1"/>
        <end position="21"/>
    </location>
</feature>
<evidence type="ECO:0000256" key="9">
    <source>
        <dbReference type="ARBA" id="ARBA00034075"/>
    </source>
</evidence>
<dbReference type="SUPFAM" id="SSF53474">
    <property type="entry name" value="alpha/beta-Hydrolases"/>
    <property type="match status" value="1"/>
</dbReference>
<dbReference type="GO" id="GO:0005576">
    <property type="term" value="C:extracellular region"/>
    <property type="evidence" value="ECO:0007669"/>
    <property type="project" value="UniProtKB-SubCell"/>
</dbReference>
<dbReference type="InterPro" id="IPR000801">
    <property type="entry name" value="Esterase-like"/>
</dbReference>
<dbReference type="InterPro" id="IPR043595">
    <property type="entry name" value="FaeB/C/D"/>
</dbReference>
<proteinExistence type="predicted"/>
<dbReference type="EC" id="3.1.1.73" evidence="2"/>
<reference evidence="11 12" key="1">
    <citation type="journal article" date="2020" name="G3 (Bethesda)">
        <title>Genetic Underpinnings of Host Manipulation by Ophiocordyceps as Revealed by Comparative Transcriptomics.</title>
        <authorList>
            <person name="Will I."/>
            <person name="Das B."/>
            <person name="Trinh T."/>
            <person name="Brachmann A."/>
            <person name="Ohm R.A."/>
            <person name="de Bekker C."/>
        </authorList>
    </citation>
    <scope>NUCLEOTIDE SEQUENCE [LARGE SCALE GENOMIC DNA]</scope>
    <source>
        <strain evidence="11 12">EC05</strain>
    </source>
</reference>
<evidence type="ECO:0000313" key="11">
    <source>
        <dbReference type="EMBL" id="KAF4582858.1"/>
    </source>
</evidence>
<comment type="subcellular location">
    <subcellularLocation>
        <location evidence="1">Secreted</location>
    </subcellularLocation>
</comment>
<dbReference type="InterPro" id="IPR029058">
    <property type="entry name" value="AB_hydrolase_fold"/>
</dbReference>
<comment type="caution">
    <text evidence="11">The sequence shown here is derived from an EMBL/GenBank/DDBJ whole genome shotgun (WGS) entry which is preliminary data.</text>
</comment>
<evidence type="ECO:0000256" key="10">
    <source>
        <dbReference type="SAM" id="SignalP"/>
    </source>
</evidence>
<keyword evidence="5 10" id="KW-0732">Signal</keyword>
<comment type="catalytic activity">
    <reaction evidence="9">
        <text>feruloyl-polysaccharide + H2O = ferulate + polysaccharide.</text>
        <dbReference type="EC" id="3.1.1.73"/>
    </reaction>
</comment>
<dbReference type="EMBL" id="JAACLJ010000007">
    <property type="protein sequence ID" value="KAF4582858.1"/>
    <property type="molecule type" value="Genomic_DNA"/>
</dbReference>
<dbReference type="PANTHER" id="PTHR38050">
    <property type="match status" value="1"/>
</dbReference>
<dbReference type="AlphaFoldDB" id="A0A8H4Q2G5"/>
<accession>A0A8H4Q2G5</accession>
<keyword evidence="7" id="KW-0119">Carbohydrate metabolism</keyword>
<dbReference type="Proteomes" id="UP000562929">
    <property type="component" value="Unassembled WGS sequence"/>
</dbReference>
<dbReference type="Gene3D" id="3.40.50.1820">
    <property type="entry name" value="alpha/beta hydrolase"/>
    <property type="match status" value="1"/>
</dbReference>
<dbReference type="GO" id="GO:0030600">
    <property type="term" value="F:feruloyl esterase activity"/>
    <property type="evidence" value="ECO:0007669"/>
    <property type="project" value="UniProtKB-EC"/>
</dbReference>
<gene>
    <name evidence="11" type="ORF">GQ602_006002</name>
</gene>
<dbReference type="OrthoDB" id="424610at2759"/>
<evidence type="ECO:0000256" key="7">
    <source>
        <dbReference type="ARBA" id="ARBA00023277"/>
    </source>
</evidence>
<evidence type="ECO:0000313" key="12">
    <source>
        <dbReference type="Proteomes" id="UP000562929"/>
    </source>
</evidence>